<name>A0AAN9YGN3_9PEZI</name>
<feature type="compositionally biased region" description="Polar residues" evidence="1">
    <location>
        <begin position="375"/>
        <end position="384"/>
    </location>
</feature>
<feature type="compositionally biased region" description="Polar residues" evidence="1">
    <location>
        <begin position="824"/>
        <end position="833"/>
    </location>
</feature>
<feature type="region of interest" description="Disordered" evidence="1">
    <location>
        <begin position="1"/>
        <end position="58"/>
    </location>
</feature>
<comment type="caution">
    <text evidence="2">The sequence shown here is derived from an EMBL/GenBank/DDBJ whole genome shotgun (WGS) entry which is preliminary data.</text>
</comment>
<dbReference type="AlphaFoldDB" id="A0AAN9YGN3"/>
<gene>
    <name evidence="2" type="ORF">SLS53_005223</name>
</gene>
<feature type="compositionally biased region" description="Polar residues" evidence="1">
    <location>
        <begin position="319"/>
        <end position="345"/>
    </location>
</feature>
<feature type="compositionally biased region" description="Polar residues" evidence="1">
    <location>
        <begin position="464"/>
        <end position="480"/>
    </location>
</feature>
<feature type="compositionally biased region" description="Polar residues" evidence="1">
    <location>
        <begin position="699"/>
        <end position="709"/>
    </location>
</feature>
<sequence length="1062" mass="115656">MSFEHQAKEEQEEEGEVDEMSTILERAVKTQAAGEETFSRATIHKHKRPPRITLPDSAISGRTIDGHRHIAISIPVEHDLLSPAPRYRFPSLNRRTKSTPSAEMSPCHNDVTGKPESAFIDEPQIGTQLRPVAEKRGSRPSKSRGKEVQRSQEAVRELRLPWRDTFGPPQEVSRSNAGSMQPPAVPRRTNHGYDAPSSARPSTPPTSDEARRIAHRKALAALSRPVSGQSAYSFHSFATASPASKVSPPAVRNFSLHPGSVENELHRARSNSGQRGRNPHSRDSSRDQYTLQESIFSEPRFLESKGTLESASEVDRTAVTGTTQARRSSSTVEASSGVRNGSARESGQDGQSGQSLGRVDPAPNVQETRRDSGQETENSSGQESKTPHWGNRDTATPVSVNPAMKTVEAHITRQSQLRKSVQIVLETPEEDSWPDDLGKSRGDAGNDGLRGMGNDRNKGPESKGGNNKEASSMLQVPGETQENRRKGSPLPSPEQREEMRKRTLLLRRQKIAKLRKALEDPETQPKDLVWRRSPSDSSDGSSDESHTTDHGSNPDKRTTMTHAPDSLEGTQDGPDATTAQSQFSTVMTVADVRPSSPLVANAELGITSKESLPLSTSSLDTVATAIKVPPMPPYQHIGHVTPPDSPPHSQTSPSPVSSVEAQPGGTPLRHPPLKRLPSLPRRSSTFGRRPPVLPAGMSPVSQGTPQPNIASKDALPSTFHSGQGPEGESTEANTSVVKMSRSQLFEMHDTLREERTRDIERRLQRLERNRDDWMATMLPLLTDMTQVLGKFASSEGDGEGREGSPKGDRQVGRPRTSESDDRQTPNWRRSSASGAAEPNTHPSMRGDQDDVLDSDEVIRRHTQRPHGRSRAGTSTSEHTRRLYIDNDLADDEQERRARSSSLGESSKRRRHRAHTTNVPPPALPAEAANLRAGRPLSGTTRSSQVPALPRPPHIGGESEAGRERVGGPERGGKRVDARLRSLSLGARVPGGLTRYDSRRDAVPDFYAATANDGRYNETLEGLMRGSPSRISRRSGTKSVDAAAGHGVRQAPGAVVGFGAFST</sequence>
<evidence type="ECO:0000256" key="1">
    <source>
        <dbReference type="SAM" id="MobiDB-lite"/>
    </source>
</evidence>
<feature type="region of interest" description="Disordered" evidence="1">
    <location>
        <begin position="115"/>
        <end position="210"/>
    </location>
</feature>
<feature type="compositionally biased region" description="Polar residues" evidence="1">
    <location>
        <begin position="647"/>
        <end position="660"/>
    </location>
</feature>
<feature type="compositionally biased region" description="Acidic residues" evidence="1">
    <location>
        <begin position="10"/>
        <end position="19"/>
    </location>
</feature>
<reference evidence="2 3" key="1">
    <citation type="journal article" date="2023" name="PLoS ONE">
        <title>Cytospora paraplurivora sp. nov. isolated from orchards with fruit tree decline syndrome in Ontario, Canada.</title>
        <authorList>
            <person name="Ilyukhin E."/>
            <person name="Nguyen H.D.T."/>
            <person name="Castle A.J."/>
            <person name="Ellouze W."/>
        </authorList>
    </citation>
    <scope>NUCLEOTIDE SEQUENCE [LARGE SCALE GENOMIC DNA]</scope>
    <source>
        <strain evidence="2 3">FDS-564</strain>
    </source>
</reference>
<keyword evidence="3" id="KW-1185">Reference proteome</keyword>
<feature type="compositionally biased region" description="Basic and acidic residues" evidence="1">
    <location>
        <begin position="798"/>
        <end position="823"/>
    </location>
</feature>
<feature type="compositionally biased region" description="Basic residues" evidence="1">
    <location>
        <begin position="502"/>
        <end position="515"/>
    </location>
</feature>
<evidence type="ECO:0000313" key="3">
    <source>
        <dbReference type="Proteomes" id="UP001320245"/>
    </source>
</evidence>
<organism evidence="2 3">
    <name type="scientific">Cytospora paraplurivora</name>
    <dbReference type="NCBI Taxonomy" id="2898453"/>
    <lineage>
        <taxon>Eukaryota</taxon>
        <taxon>Fungi</taxon>
        <taxon>Dikarya</taxon>
        <taxon>Ascomycota</taxon>
        <taxon>Pezizomycotina</taxon>
        <taxon>Sordariomycetes</taxon>
        <taxon>Sordariomycetidae</taxon>
        <taxon>Diaporthales</taxon>
        <taxon>Cytosporaceae</taxon>
        <taxon>Cytospora</taxon>
    </lineage>
</organism>
<feature type="compositionally biased region" description="Basic and acidic residues" evidence="1">
    <location>
        <begin position="516"/>
        <end position="534"/>
    </location>
</feature>
<feature type="compositionally biased region" description="Basic and acidic residues" evidence="1">
    <location>
        <begin position="543"/>
        <end position="558"/>
    </location>
</feature>
<feature type="region of interest" description="Disordered" evidence="1">
    <location>
        <begin position="633"/>
        <end position="734"/>
    </location>
</feature>
<dbReference type="EMBL" id="JAJSPL020000019">
    <property type="protein sequence ID" value="KAK7740755.1"/>
    <property type="molecule type" value="Genomic_DNA"/>
</dbReference>
<feature type="region of interest" description="Disordered" evidence="1">
    <location>
        <begin position="792"/>
        <end position="976"/>
    </location>
</feature>
<proteinExistence type="predicted"/>
<feature type="compositionally biased region" description="Basic and acidic residues" evidence="1">
    <location>
        <begin position="959"/>
        <end position="976"/>
    </location>
</feature>
<feature type="compositionally biased region" description="Low complexity" evidence="1">
    <location>
        <begin position="675"/>
        <end position="684"/>
    </location>
</feature>
<accession>A0AAN9YGN3</accession>
<feature type="compositionally biased region" description="Basic and acidic residues" evidence="1">
    <location>
        <begin position="144"/>
        <end position="162"/>
    </location>
</feature>
<feature type="region of interest" description="Disordered" evidence="1">
    <location>
        <begin position="1025"/>
        <end position="1044"/>
    </location>
</feature>
<feature type="region of interest" description="Disordered" evidence="1">
    <location>
        <begin position="240"/>
        <end position="582"/>
    </location>
</feature>
<feature type="compositionally biased region" description="Low complexity" evidence="1">
    <location>
        <begin position="195"/>
        <end position="207"/>
    </location>
</feature>
<dbReference type="Proteomes" id="UP001320245">
    <property type="component" value="Unassembled WGS sequence"/>
</dbReference>
<evidence type="ECO:0000313" key="2">
    <source>
        <dbReference type="EMBL" id="KAK7740755.1"/>
    </source>
</evidence>
<feature type="compositionally biased region" description="Basic residues" evidence="1">
    <location>
        <begin position="860"/>
        <end position="869"/>
    </location>
</feature>
<protein>
    <submittedName>
        <fullName evidence="2">Uncharacterized protein</fullName>
    </submittedName>
</protein>